<dbReference type="AlphaFoldDB" id="A0A812M4W7"/>
<dbReference type="EMBL" id="CAJNIZ010007313">
    <property type="protein sequence ID" value="CAE7257039.1"/>
    <property type="molecule type" value="Genomic_DNA"/>
</dbReference>
<evidence type="ECO:0000313" key="1">
    <source>
        <dbReference type="EMBL" id="CAE7257039.1"/>
    </source>
</evidence>
<feature type="non-terminal residue" evidence="1">
    <location>
        <position position="354"/>
    </location>
</feature>
<gene>
    <name evidence="1" type="primary">prmt9</name>
    <name evidence="1" type="ORF">SPIL2461_LOCUS5250</name>
</gene>
<keyword evidence="2" id="KW-1185">Reference proteome</keyword>
<dbReference type="OrthoDB" id="412876at2759"/>
<comment type="caution">
    <text evidence="1">The sequence shown here is derived from an EMBL/GenBank/DDBJ whole genome shotgun (WGS) entry which is preliminary data.</text>
</comment>
<sequence>MFEDRIECQPCIPASEQDRKVDPASATMLDACSRFTAEDLQWLNDTNLWDGLKKQAASVMPQHGRELCVVDASTLALPAALPVVARSLPQDMRPPATFVGSCREPTAAKAFLAANGFTKQVHLHQRSTTSSFVELLEEPTLAGEACEYILIVADAVQRSGELRQDVLAQVAAAHRHCEALGRSLTVLPGNLILSLTLLESLPLARSSRVQWTPNDDLCVDVRSLNVLAPSTFEALSEAKLSAKRLTCEHEVRLLLSSSSFLTQLPSLEVGQKHRLGPVLTEGTLHGVLCEWSWSGNRGDELRNFDKAGVVWPEALPSRVEKGDYVLVEIRLLAARGMLVTPLEVQRAGSALPSG</sequence>
<evidence type="ECO:0000313" key="2">
    <source>
        <dbReference type="Proteomes" id="UP000649617"/>
    </source>
</evidence>
<accession>A0A812M4W7</accession>
<name>A0A812M4W7_SYMPI</name>
<reference evidence="1" key="1">
    <citation type="submission" date="2021-02" db="EMBL/GenBank/DDBJ databases">
        <authorList>
            <person name="Dougan E. K."/>
            <person name="Rhodes N."/>
            <person name="Thang M."/>
            <person name="Chan C."/>
        </authorList>
    </citation>
    <scope>NUCLEOTIDE SEQUENCE</scope>
</reference>
<dbReference type="Proteomes" id="UP000649617">
    <property type="component" value="Unassembled WGS sequence"/>
</dbReference>
<protein>
    <submittedName>
        <fullName evidence="1">Prmt9 protein</fullName>
    </submittedName>
</protein>
<proteinExistence type="predicted"/>
<organism evidence="1 2">
    <name type="scientific">Symbiodinium pilosum</name>
    <name type="common">Dinoflagellate</name>
    <dbReference type="NCBI Taxonomy" id="2952"/>
    <lineage>
        <taxon>Eukaryota</taxon>
        <taxon>Sar</taxon>
        <taxon>Alveolata</taxon>
        <taxon>Dinophyceae</taxon>
        <taxon>Suessiales</taxon>
        <taxon>Symbiodiniaceae</taxon>
        <taxon>Symbiodinium</taxon>
    </lineage>
</organism>